<name>A0A8D8W6Y3_9HEMI</name>
<dbReference type="EMBL" id="HBUF01150399">
    <property type="protein sequence ID" value="CAG6648099.1"/>
    <property type="molecule type" value="Transcribed_RNA"/>
</dbReference>
<keyword evidence="1" id="KW-0472">Membrane</keyword>
<proteinExistence type="predicted"/>
<dbReference type="AlphaFoldDB" id="A0A8D8W6Y3"/>
<dbReference type="EMBL" id="HBUF01150398">
    <property type="protein sequence ID" value="CAG6648097.1"/>
    <property type="molecule type" value="Transcribed_RNA"/>
</dbReference>
<evidence type="ECO:0000256" key="1">
    <source>
        <dbReference type="SAM" id="Phobius"/>
    </source>
</evidence>
<dbReference type="EMBL" id="HBUF01150396">
    <property type="protein sequence ID" value="CAG6648093.1"/>
    <property type="molecule type" value="Transcribed_RNA"/>
</dbReference>
<dbReference type="EMBL" id="HBUF01150394">
    <property type="protein sequence ID" value="CAG6648089.1"/>
    <property type="molecule type" value="Transcribed_RNA"/>
</dbReference>
<protein>
    <submittedName>
        <fullName evidence="2">Uncharacterized protein</fullName>
    </submittedName>
</protein>
<evidence type="ECO:0000313" key="2">
    <source>
        <dbReference type="EMBL" id="CAG6648093.1"/>
    </source>
</evidence>
<reference evidence="2" key="1">
    <citation type="submission" date="2021-05" db="EMBL/GenBank/DDBJ databases">
        <authorList>
            <person name="Alioto T."/>
            <person name="Alioto T."/>
            <person name="Gomez Garrido J."/>
        </authorList>
    </citation>
    <scope>NUCLEOTIDE SEQUENCE</scope>
</reference>
<sequence length="173" mass="19396">MSILSLSLISFPSLSFRTIISFLTFGFSFSFPPCSRASSSFLIFLPSSQSVSSFRMSLHSSLYTRVVPFTAVLFILLLLSIILFKLFGKFLQLKCSLLNNFSSSSTVSFIFLFSSFTVSMSPVFSIFPLVNFSISFISKPTFTRSLAFKSFFGFLCAKYCFLLFQSRTIPTGL</sequence>
<feature type="transmembrane region" description="Helical" evidence="1">
    <location>
        <begin position="107"/>
        <end position="134"/>
    </location>
</feature>
<organism evidence="2">
    <name type="scientific">Cacopsylla melanoneura</name>
    <dbReference type="NCBI Taxonomy" id="428564"/>
    <lineage>
        <taxon>Eukaryota</taxon>
        <taxon>Metazoa</taxon>
        <taxon>Ecdysozoa</taxon>
        <taxon>Arthropoda</taxon>
        <taxon>Hexapoda</taxon>
        <taxon>Insecta</taxon>
        <taxon>Pterygota</taxon>
        <taxon>Neoptera</taxon>
        <taxon>Paraneoptera</taxon>
        <taxon>Hemiptera</taxon>
        <taxon>Sternorrhyncha</taxon>
        <taxon>Psylloidea</taxon>
        <taxon>Psyllidae</taxon>
        <taxon>Psyllinae</taxon>
        <taxon>Cacopsylla</taxon>
    </lineage>
</organism>
<accession>A0A8D8W6Y3</accession>
<feature type="transmembrane region" description="Helical" evidence="1">
    <location>
        <begin position="66"/>
        <end position="87"/>
    </location>
</feature>
<dbReference type="EMBL" id="HBUF01150395">
    <property type="protein sequence ID" value="CAG6648091.1"/>
    <property type="molecule type" value="Transcribed_RNA"/>
</dbReference>
<keyword evidence="1" id="KW-1133">Transmembrane helix</keyword>
<dbReference type="EMBL" id="HBUF01150397">
    <property type="protein sequence ID" value="CAG6648095.1"/>
    <property type="molecule type" value="Transcribed_RNA"/>
</dbReference>
<keyword evidence="1" id="KW-0812">Transmembrane</keyword>
<feature type="transmembrane region" description="Helical" evidence="1">
    <location>
        <begin position="146"/>
        <end position="164"/>
    </location>
</feature>